<dbReference type="EMBL" id="KV425588">
    <property type="protein sequence ID" value="KZT23149.1"/>
    <property type="molecule type" value="Genomic_DNA"/>
</dbReference>
<evidence type="ECO:0000313" key="1">
    <source>
        <dbReference type="EMBL" id="KZT23149.1"/>
    </source>
</evidence>
<organism evidence="1 2">
    <name type="scientific">Neolentinus lepideus HHB14362 ss-1</name>
    <dbReference type="NCBI Taxonomy" id="1314782"/>
    <lineage>
        <taxon>Eukaryota</taxon>
        <taxon>Fungi</taxon>
        <taxon>Dikarya</taxon>
        <taxon>Basidiomycota</taxon>
        <taxon>Agaricomycotina</taxon>
        <taxon>Agaricomycetes</taxon>
        <taxon>Gloeophyllales</taxon>
        <taxon>Gloeophyllaceae</taxon>
        <taxon>Neolentinus</taxon>
    </lineage>
</organism>
<reference evidence="1 2" key="1">
    <citation type="journal article" date="2016" name="Mol. Biol. Evol.">
        <title>Comparative Genomics of Early-Diverging Mushroom-Forming Fungi Provides Insights into the Origins of Lignocellulose Decay Capabilities.</title>
        <authorList>
            <person name="Nagy L.G."/>
            <person name="Riley R."/>
            <person name="Tritt A."/>
            <person name="Adam C."/>
            <person name="Daum C."/>
            <person name="Floudas D."/>
            <person name="Sun H."/>
            <person name="Yadav J.S."/>
            <person name="Pangilinan J."/>
            <person name="Larsson K.H."/>
            <person name="Matsuura K."/>
            <person name="Barry K."/>
            <person name="Labutti K."/>
            <person name="Kuo R."/>
            <person name="Ohm R.A."/>
            <person name="Bhattacharya S.S."/>
            <person name="Shirouzu T."/>
            <person name="Yoshinaga Y."/>
            <person name="Martin F.M."/>
            <person name="Grigoriev I.V."/>
            <person name="Hibbett D.S."/>
        </authorList>
    </citation>
    <scope>NUCLEOTIDE SEQUENCE [LARGE SCALE GENOMIC DNA]</scope>
    <source>
        <strain evidence="1 2">HHB14362 ss-1</strain>
    </source>
</reference>
<evidence type="ECO:0000313" key="2">
    <source>
        <dbReference type="Proteomes" id="UP000076761"/>
    </source>
</evidence>
<protein>
    <submittedName>
        <fullName evidence="1">Uncharacterized protein</fullName>
    </submittedName>
</protein>
<name>A0A165R0T1_9AGAM</name>
<sequence>MEAVNIDSLHPDVEFPPGPPTKALLSNIIRGFTQAQAPDLIEESGCAVCGMLCPNSSLSPLQNYTDKLYLLVDNGRNVTCIERKSKTENKKIIPGPILDGDCNRVCPTCSKSLNKDQIPT</sequence>
<proteinExistence type="predicted"/>
<dbReference type="Proteomes" id="UP000076761">
    <property type="component" value="Unassembled WGS sequence"/>
</dbReference>
<keyword evidence="2" id="KW-1185">Reference proteome</keyword>
<feature type="non-terminal residue" evidence="1">
    <location>
        <position position="120"/>
    </location>
</feature>
<dbReference type="AlphaFoldDB" id="A0A165R0T1"/>
<accession>A0A165R0T1</accession>
<dbReference type="InParanoid" id="A0A165R0T1"/>
<gene>
    <name evidence="1" type="ORF">NEOLEDRAFT_1070081</name>
</gene>
<dbReference type="OrthoDB" id="3051956at2759"/>